<proteinExistence type="predicted"/>
<dbReference type="Pfam" id="PF00072">
    <property type="entry name" value="Response_reg"/>
    <property type="match status" value="1"/>
</dbReference>
<organism evidence="4 5">
    <name type="scientific">Niveispirillum lacus</name>
    <dbReference type="NCBI Taxonomy" id="1981099"/>
    <lineage>
        <taxon>Bacteria</taxon>
        <taxon>Pseudomonadati</taxon>
        <taxon>Pseudomonadota</taxon>
        <taxon>Alphaproteobacteria</taxon>
        <taxon>Rhodospirillales</taxon>
        <taxon>Azospirillaceae</taxon>
        <taxon>Niveispirillum</taxon>
    </lineage>
</organism>
<dbReference type="InterPro" id="IPR052016">
    <property type="entry name" value="Bact_Sigma-Reg"/>
</dbReference>
<dbReference type="SUPFAM" id="SSF52172">
    <property type="entry name" value="CheY-like"/>
    <property type="match status" value="1"/>
</dbReference>
<evidence type="ECO:0000256" key="1">
    <source>
        <dbReference type="ARBA" id="ARBA00022801"/>
    </source>
</evidence>
<dbReference type="InterPro" id="IPR011006">
    <property type="entry name" value="CheY-like_superfamily"/>
</dbReference>
<dbReference type="PANTHER" id="PTHR43156">
    <property type="entry name" value="STAGE II SPORULATION PROTEIN E-RELATED"/>
    <property type="match status" value="1"/>
</dbReference>
<dbReference type="InterPro" id="IPR001789">
    <property type="entry name" value="Sig_transdc_resp-reg_receiver"/>
</dbReference>
<keyword evidence="1" id="KW-0378">Hydrolase</keyword>
<gene>
    <name evidence="4" type="ORF">CHU95_15570</name>
</gene>
<dbReference type="SMART" id="SM00331">
    <property type="entry name" value="PP2C_SIG"/>
    <property type="match status" value="1"/>
</dbReference>
<dbReference type="Gene3D" id="3.40.50.2300">
    <property type="match status" value="1"/>
</dbReference>
<dbReference type="InterPro" id="IPR036457">
    <property type="entry name" value="PPM-type-like_dom_sf"/>
</dbReference>
<dbReference type="GO" id="GO:0000160">
    <property type="term" value="P:phosphorelay signal transduction system"/>
    <property type="evidence" value="ECO:0007669"/>
    <property type="project" value="InterPro"/>
</dbReference>
<evidence type="ECO:0000259" key="3">
    <source>
        <dbReference type="PROSITE" id="PS50110"/>
    </source>
</evidence>
<dbReference type="PANTHER" id="PTHR43156:SF2">
    <property type="entry name" value="STAGE II SPORULATION PROTEIN E"/>
    <property type="match status" value="1"/>
</dbReference>
<comment type="caution">
    <text evidence="4">The sequence shown here is derived from an EMBL/GenBank/DDBJ whole genome shotgun (WGS) entry which is preliminary data.</text>
</comment>
<dbReference type="AlphaFoldDB" id="A0A255YX40"/>
<evidence type="ECO:0000313" key="4">
    <source>
        <dbReference type="EMBL" id="OYQ33758.1"/>
    </source>
</evidence>
<evidence type="ECO:0000313" key="5">
    <source>
        <dbReference type="Proteomes" id="UP000216998"/>
    </source>
</evidence>
<keyword evidence="2" id="KW-0597">Phosphoprotein</keyword>
<sequence length="396" mass="43365">MTEITAMPPAYGPHRISFAECRVLIVDDSRFNREILSRFMQWVGIGRIDMAADGQEGLAMLRATSYDLIVLDSGMPVLDGLSLCRLIRQEPVWTDLPVLMQTSAANDPAGVKCFEAGASDIITKPINPGECMARVRLHLEKQFFFRNLSDFHRRLHNDLKLARSMQTSLIPDARRIAAAGARHKLSIEGHFEPSDELGGDFWTLFDLGDDRLGLLAADFSGHGISAAINTFRFHTLIERIPPQGLEPAEWLTMLNRPLKDLLPVGQFATCFYGIIDSRLGTLSYAAAGAPSPMLYHNGQVTMLDASGLMLGVTNNPSLTADTVPFPRGASLLVYSDAMIEADDVGGHLIGEDGLLRLVRQCFPGGENRLARLLAAFDTMAARPLADDLTAICISRV</sequence>
<accession>A0A255YX40</accession>
<dbReference type="PROSITE" id="PS50110">
    <property type="entry name" value="RESPONSE_REGULATORY"/>
    <property type="match status" value="1"/>
</dbReference>
<dbReference type="Pfam" id="PF07228">
    <property type="entry name" value="SpoIIE"/>
    <property type="match status" value="1"/>
</dbReference>
<feature type="domain" description="Response regulatory" evidence="3">
    <location>
        <begin position="22"/>
        <end position="139"/>
    </location>
</feature>
<name>A0A255YX40_9PROT</name>
<dbReference type="InterPro" id="IPR001932">
    <property type="entry name" value="PPM-type_phosphatase-like_dom"/>
</dbReference>
<feature type="modified residue" description="4-aspartylphosphate" evidence="2">
    <location>
        <position position="72"/>
    </location>
</feature>
<protein>
    <recommendedName>
        <fullName evidence="3">Response regulatory domain-containing protein</fullName>
    </recommendedName>
</protein>
<reference evidence="4 5" key="1">
    <citation type="submission" date="2017-07" db="EMBL/GenBank/DDBJ databases">
        <title>Niveispirillum cyanobacteriorum sp. nov., isolated from cyanobacterial aggregates in a eutrophic lake.</title>
        <authorList>
            <person name="Cai H."/>
        </authorList>
    </citation>
    <scope>NUCLEOTIDE SEQUENCE [LARGE SCALE GENOMIC DNA]</scope>
    <source>
        <strain evidence="5">TH1-14</strain>
    </source>
</reference>
<dbReference type="Proteomes" id="UP000216998">
    <property type="component" value="Unassembled WGS sequence"/>
</dbReference>
<keyword evidence="5" id="KW-1185">Reference proteome</keyword>
<dbReference type="Gene3D" id="3.60.40.10">
    <property type="entry name" value="PPM-type phosphatase domain"/>
    <property type="match status" value="1"/>
</dbReference>
<dbReference type="SMART" id="SM00448">
    <property type="entry name" value="REC"/>
    <property type="match status" value="1"/>
</dbReference>
<dbReference type="GO" id="GO:0016791">
    <property type="term" value="F:phosphatase activity"/>
    <property type="evidence" value="ECO:0007669"/>
    <property type="project" value="TreeGrafter"/>
</dbReference>
<dbReference type="EMBL" id="NOXU01000030">
    <property type="protein sequence ID" value="OYQ33758.1"/>
    <property type="molecule type" value="Genomic_DNA"/>
</dbReference>
<dbReference type="OrthoDB" id="9811749at2"/>
<evidence type="ECO:0000256" key="2">
    <source>
        <dbReference type="PROSITE-ProRule" id="PRU00169"/>
    </source>
</evidence>